<evidence type="ECO:0000313" key="2">
    <source>
        <dbReference type="Proteomes" id="UP000654345"/>
    </source>
</evidence>
<name>A0ABQ3ULI4_9CHLR</name>
<proteinExistence type="predicted"/>
<accession>A0ABQ3ULI4</accession>
<comment type="caution">
    <text evidence="1">The sequence shown here is derived from an EMBL/GenBank/DDBJ whole genome shotgun (WGS) entry which is preliminary data.</text>
</comment>
<organism evidence="1 2">
    <name type="scientific">Ktedonobacter robiniae</name>
    <dbReference type="NCBI Taxonomy" id="2778365"/>
    <lineage>
        <taxon>Bacteria</taxon>
        <taxon>Bacillati</taxon>
        <taxon>Chloroflexota</taxon>
        <taxon>Ktedonobacteria</taxon>
        <taxon>Ktedonobacterales</taxon>
        <taxon>Ktedonobacteraceae</taxon>
        <taxon>Ktedonobacter</taxon>
    </lineage>
</organism>
<gene>
    <name evidence="1" type="ORF">KSB_20740</name>
</gene>
<evidence type="ECO:0000313" key="1">
    <source>
        <dbReference type="EMBL" id="GHO53599.1"/>
    </source>
</evidence>
<dbReference type="EMBL" id="BNJG01000001">
    <property type="protein sequence ID" value="GHO53599.1"/>
    <property type="molecule type" value="Genomic_DNA"/>
</dbReference>
<protein>
    <submittedName>
        <fullName evidence="1">Uncharacterized protein</fullName>
    </submittedName>
</protein>
<sequence>MRALAHEFGYLVFAGTHLRVDMMRAIGGAHEVNMRIDKAWQNGLATQVNHFALHISQATYLVIAAHSENAPTGQVNRHSLRARLRRIHRIYVSIEINNSRHNQTYLFYQCIFARGSAMNTANAMLIALPLAKNKLLSHKVNDRL</sequence>
<keyword evidence="2" id="KW-1185">Reference proteome</keyword>
<reference evidence="1 2" key="1">
    <citation type="journal article" date="2021" name="Int. J. Syst. Evol. Microbiol.">
        <title>Reticulibacter mediterranei gen. nov., sp. nov., within the new family Reticulibacteraceae fam. nov., and Ktedonospora formicarum gen. nov., sp. nov., Ktedonobacter robiniae sp. nov., Dictyobacter formicarum sp. nov. and Dictyobacter arantiisoli sp. nov., belonging to the class Ktedonobacteria.</title>
        <authorList>
            <person name="Yabe S."/>
            <person name="Zheng Y."/>
            <person name="Wang C.M."/>
            <person name="Sakai Y."/>
            <person name="Abe K."/>
            <person name="Yokota A."/>
            <person name="Donadio S."/>
            <person name="Cavaletti L."/>
            <person name="Monciardini P."/>
        </authorList>
    </citation>
    <scope>NUCLEOTIDE SEQUENCE [LARGE SCALE GENOMIC DNA]</scope>
    <source>
        <strain evidence="1 2">SOSP1-30</strain>
    </source>
</reference>
<dbReference type="Proteomes" id="UP000654345">
    <property type="component" value="Unassembled WGS sequence"/>
</dbReference>